<protein>
    <submittedName>
        <fullName evidence="2">Uncharacterized protein</fullName>
    </submittedName>
</protein>
<dbReference type="Proteomes" id="UP000076154">
    <property type="component" value="Unassembled WGS sequence"/>
</dbReference>
<evidence type="ECO:0000313" key="2">
    <source>
        <dbReference type="EMBL" id="RDB14839.1"/>
    </source>
</evidence>
<accession>A0A369IYK5</accession>
<keyword evidence="3" id="KW-1185">Reference proteome</keyword>
<gene>
    <name evidence="2" type="ORF">Hypma_016373</name>
</gene>
<evidence type="ECO:0000256" key="1">
    <source>
        <dbReference type="SAM" id="MobiDB-lite"/>
    </source>
</evidence>
<feature type="compositionally biased region" description="Low complexity" evidence="1">
    <location>
        <begin position="11"/>
        <end position="20"/>
    </location>
</feature>
<sequence>MTLRNNRCSHPALSPPSLASPALSTGSLLNTTSILPASDRDLTCTTKLYHCSHRDRHRDFTCTPTRRPKLHSIKQWRLRTLKIFRLMFAPSSTCTGICTCIYRLKETHIWCQSIVLSDHSDQLSLFLGFFFDARCRRGEWPKRLFNGGPLASYVSILID</sequence>
<evidence type="ECO:0000313" key="3">
    <source>
        <dbReference type="Proteomes" id="UP000076154"/>
    </source>
</evidence>
<dbReference type="EMBL" id="LUEZ02000096">
    <property type="protein sequence ID" value="RDB14839.1"/>
    <property type="molecule type" value="Genomic_DNA"/>
</dbReference>
<feature type="region of interest" description="Disordered" evidence="1">
    <location>
        <begin position="1"/>
        <end position="20"/>
    </location>
</feature>
<proteinExistence type="predicted"/>
<reference evidence="2" key="1">
    <citation type="submission" date="2018-04" db="EMBL/GenBank/DDBJ databases">
        <title>Whole genome sequencing of Hypsizygus marmoreus.</title>
        <authorList>
            <person name="Choi I.-G."/>
            <person name="Min B."/>
            <person name="Kim J.-G."/>
            <person name="Kim S."/>
            <person name="Oh Y.-L."/>
            <person name="Kong W.-S."/>
            <person name="Park H."/>
            <person name="Jeong J."/>
            <person name="Song E.-S."/>
        </authorList>
    </citation>
    <scope>NUCLEOTIDE SEQUENCE [LARGE SCALE GENOMIC DNA]</scope>
    <source>
        <strain evidence="2">51987-8</strain>
    </source>
</reference>
<dbReference type="InParanoid" id="A0A369IYK5"/>
<name>A0A369IYK5_HYPMA</name>
<dbReference type="AlphaFoldDB" id="A0A369IYK5"/>
<comment type="caution">
    <text evidence="2">The sequence shown here is derived from an EMBL/GenBank/DDBJ whole genome shotgun (WGS) entry which is preliminary data.</text>
</comment>
<organism evidence="2 3">
    <name type="scientific">Hypsizygus marmoreus</name>
    <name type="common">White beech mushroom</name>
    <name type="synonym">Agaricus marmoreus</name>
    <dbReference type="NCBI Taxonomy" id="39966"/>
    <lineage>
        <taxon>Eukaryota</taxon>
        <taxon>Fungi</taxon>
        <taxon>Dikarya</taxon>
        <taxon>Basidiomycota</taxon>
        <taxon>Agaricomycotina</taxon>
        <taxon>Agaricomycetes</taxon>
        <taxon>Agaricomycetidae</taxon>
        <taxon>Agaricales</taxon>
        <taxon>Tricholomatineae</taxon>
        <taxon>Lyophyllaceae</taxon>
        <taxon>Hypsizygus</taxon>
    </lineage>
</organism>